<accession>A0A0B2RH82</accession>
<name>A0A0B2RH82_GLYSO</name>
<dbReference type="Proteomes" id="UP000053555">
    <property type="component" value="Unassembled WGS sequence"/>
</dbReference>
<gene>
    <name evidence="1" type="ORF">glysoja_044469</name>
</gene>
<reference evidence="1" key="1">
    <citation type="submission" date="2014-07" db="EMBL/GenBank/DDBJ databases">
        <title>Identification of a novel salt tolerance gene in wild soybean by whole-genome sequencing.</title>
        <authorList>
            <person name="Lam H.-M."/>
            <person name="Qi X."/>
            <person name="Li M.-W."/>
            <person name="Liu X."/>
            <person name="Xie M."/>
            <person name="Ni M."/>
            <person name="Xu X."/>
        </authorList>
    </citation>
    <scope>NUCLEOTIDE SEQUENCE [LARGE SCALE GENOMIC DNA]</scope>
    <source>
        <tissue evidence="1">Root</tissue>
    </source>
</reference>
<feature type="non-terminal residue" evidence="1">
    <location>
        <position position="1"/>
    </location>
</feature>
<organism evidence="1">
    <name type="scientific">Glycine soja</name>
    <name type="common">Wild soybean</name>
    <dbReference type="NCBI Taxonomy" id="3848"/>
    <lineage>
        <taxon>Eukaryota</taxon>
        <taxon>Viridiplantae</taxon>
        <taxon>Streptophyta</taxon>
        <taxon>Embryophyta</taxon>
        <taxon>Tracheophyta</taxon>
        <taxon>Spermatophyta</taxon>
        <taxon>Magnoliopsida</taxon>
        <taxon>eudicotyledons</taxon>
        <taxon>Gunneridae</taxon>
        <taxon>Pentapetalae</taxon>
        <taxon>rosids</taxon>
        <taxon>fabids</taxon>
        <taxon>Fabales</taxon>
        <taxon>Fabaceae</taxon>
        <taxon>Papilionoideae</taxon>
        <taxon>50 kb inversion clade</taxon>
        <taxon>NPAAA clade</taxon>
        <taxon>indigoferoid/millettioid clade</taxon>
        <taxon>Phaseoleae</taxon>
        <taxon>Glycine</taxon>
        <taxon>Glycine subgen. Soja</taxon>
    </lineage>
</organism>
<protein>
    <recommendedName>
        <fullName evidence="2">Retrovirus-related Pol polyprotein from transposon opus</fullName>
    </recommendedName>
</protein>
<dbReference type="AlphaFoldDB" id="A0A0B2RH82"/>
<dbReference type="InterPro" id="IPR021109">
    <property type="entry name" value="Peptidase_aspartic_dom_sf"/>
</dbReference>
<evidence type="ECO:0000313" key="1">
    <source>
        <dbReference type="EMBL" id="KHN33976.1"/>
    </source>
</evidence>
<feature type="non-terminal residue" evidence="1">
    <location>
        <position position="93"/>
    </location>
</feature>
<dbReference type="PANTHER" id="PTHR33067">
    <property type="entry name" value="RNA-DIRECTED DNA POLYMERASE-RELATED"/>
    <property type="match status" value="1"/>
</dbReference>
<sequence>ILSNKGKLTNFDTVDLNEECSVVVLRKLPPKMKDLVKFIIPYLIKRSYFDKCLCDLGASINLIPYFVFKKLGIIDLEPTNISLHLADRSVVYP</sequence>
<evidence type="ECO:0008006" key="2">
    <source>
        <dbReference type="Google" id="ProtNLM"/>
    </source>
</evidence>
<dbReference type="PANTHER" id="PTHR33067:SF31">
    <property type="entry name" value="RNA-DIRECTED DNA POLYMERASE"/>
    <property type="match status" value="1"/>
</dbReference>
<dbReference type="Gene3D" id="2.40.70.10">
    <property type="entry name" value="Acid Proteases"/>
    <property type="match status" value="1"/>
</dbReference>
<proteinExistence type="predicted"/>
<dbReference type="EMBL" id="KN649349">
    <property type="protein sequence ID" value="KHN33976.1"/>
    <property type="molecule type" value="Genomic_DNA"/>
</dbReference>